<dbReference type="Pfam" id="PF13193">
    <property type="entry name" value="AMP-binding_C"/>
    <property type="match status" value="1"/>
</dbReference>
<keyword evidence="7" id="KW-1185">Reference proteome</keyword>
<dbReference type="InterPro" id="IPR045851">
    <property type="entry name" value="AMP-bd_C_sf"/>
</dbReference>
<evidence type="ECO:0000313" key="6">
    <source>
        <dbReference type="EMBL" id="NEL55989.1"/>
    </source>
</evidence>
<dbReference type="InterPro" id="IPR020845">
    <property type="entry name" value="AMP-binding_CS"/>
</dbReference>
<feature type="domain" description="AMP-dependent synthetase/ligase" evidence="4">
    <location>
        <begin position="50"/>
        <end position="405"/>
    </location>
</feature>
<dbReference type="InterPro" id="IPR000873">
    <property type="entry name" value="AMP-dep_synth/lig_dom"/>
</dbReference>
<dbReference type="PANTHER" id="PTHR24096">
    <property type="entry name" value="LONG-CHAIN-FATTY-ACID--COA LIGASE"/>
    <property type="match status" value="1"/>
</dbReference>
<comment type="similarity">
    <text evidence="1">Belongs to the ATP-dependent AMP-binding enzyme family.</text>
</comment>
<feature type="region of interest" description="Disordered" evidence="3">
    <location>
        <begin position="1"/>
        <end position="35"/>
    </location>
</feature>
<feature type="compositionally biased region" description="Low complexity" evidence="3">
    <location>
        <begin position="16"/>
        <end position="25"/>
    </location>
</feature>
<evidence type="ECO:0000259" key="4">
    <source>
        <dbReference type="Pfam" id="PF00501"/>
    </source>
</evidence>
<dbReference type="SUPFAM" id="SSF56801">
    <property type="entry name" value="Acetyl-CoA synthetase-like"/>
    <property type="match status" value="1"/>
</dbReference>
<reference evidence="6 7" key="1">
    <citation type="submission" date="2020-02" db="EMBL/GenBank/DDBJ databases">
        <title>The whole genome sequence of CPCC 205119.</title>
        <authorList>
            <person name="Jiang Z."/>
        </authorList>
    </citation>
    <scope>NUCLEOTIDE SEQUENCE [LARGE SCALE GENOMIC DNA]</scope>
    <source>
        <strain evidence="6 7">CPCC 205119</strain>
    </source>
</reference>
<dbReference type="RefSeq" id="WP_152729171.1">
    <property type="nucleotide sequence ID" value="NZ_JAABOZ010000003.1"/>
</dbReference>
<dbReference type="AlphaFoldDB" id="A0A7K3WJ98"/>
<evidence type="ECO:0000256" key="2">
    <source>
        <dbReference type="ARBA" id="ARBA00022598"/>
    </source>
</evidence>
<accession>A0A7K3WJ98</accession>
<evidence type="ECO:0000256" key="3">
    <source>
        <dbReference type="SAM" id="MobiDB-lite"/>
    </source>
</evidence>
<dbReference type="Gene3D" id="3.30.300.30">
    <property type="match status" value="1"/>
</dbReference>
<dbReference type="InterPro" id="IPR042099">
    <property type="entry name" value="ANL_N_sf"/>
</dbReference>
<dbReference type="PROSITE" id="PS00455">
    <property type="entry name" value="AMP_BINDING"/>
    <property type="match status" value="1"/>
</dbReference>
<dbReference type="Gene3D" id="3.40.50.12780">
    <property type="entry name" value="N-terminal domain of ligase-like"/>
    <property type="match status" value="1"/>
</dbReference>
<dbReference type="GO" id="GO:0016405">
    <property type="term" value="F:CoA-ligase activity"/>
    <property type="evidence" value="ECO:0007669"/>
    <property type="project" value="TreeGrafter"/>
</dbReference>
<proteinExistence type="inferred from homology"/>
<organism evidence="6 7">
    <name type="scientific">Goekera deserti</name>
    <dbReference type="NCBI Taxonomy" id="2497753"/>
    <lineage>
        <taxon>Bacteria</taxon>
        <taxon>Bacillati</taxon>
        <taxon>Actinomycetota</taxon>
        <taxon>Actinomycetes</taxon>
        <taxon>Geodermatophilales</taxon>
        <taxon>Geodermatophilaceae</taxon>
        <taxon>Goekera</taxon>
    </lineage>
</organism>
<protein>
    <submittedName>
        <fullName evidence="6">4-coumarate--CoA ligase family protein</fullName>
    </submittedName>
</protein>
<sequence>MPTEPGRTSKRPPTAPTRTGAPATPRVHRSEYPPVTVPSEAIHRLVLDGAAARGDHPALVDGLTGQTITYAQLAHMVDRMAAGFAEEGVRPGDVVALHSPNTVLYPVVYYAASRAGATVTTLSALATAEDVERQLADSKSTLIVTVGALLPVATAGAGAVPVWTMDRVEGHRSVQELLESTGPVPDVPVDAARDVAVLPYSSGTTSLPKGVMLTHASVGVNLEQIHAMHRTGPGDRIVAVLPFFHIYGMTVLMNLPLRHGATVVVLPRFDLTQFLDVLEQHRITRAYVAPPVVLAMAKHPAVDGRDLSSLTFLMSAAAPLNGALAAAAAARLGCEIGQAYGMTELSPGTHLVPDGRAAEAPPASIGQLFPSTEARLVSTEDGRDVGLGEPGEIWIRGPQRMLGYFGLQEETDTLIDADGWLHTGDVGTVDADGWWHVVDRVKELIKYKGYQVAPAELEALLLAHPEVADVAVVGAYDEQGDEIPHAFVVRAPGSDLTAEDVLAHVAERTSPYKRVRRVTFTDAVPKSPSGKILRRELRARQG</sequence>
<keyword evidence="2 6" id="KW-0436">Ligase</keyword>
<name>A0A7K3WJ98_9ACTN</name>
<evidence type="ECO:0000259" key="5">
    <source>
        <dbReference type="Pfam" id="PF13193"/>
    </source>
</evidence>
<dbReference type="Pfam" id="PF00501">
    <property type="entry name" value="AMP-binding"/>
    <property type="match status" value="1"/>
</dbReference>
<dbReference type="EMBL" id="JAAGWK010000028">
    <property type="protein sequence ID" value="NEL55989.1"/>
    <property type="molecule type" value="Genomic_DNA"/>
</dbReference>
<dbReference type="Proteomes" id="UP000470470">
    <property type="component" value="Unassembled WGS sequence"/>
</dbReference>
<feature type="domain" description="AMP-binding enzyme C-terminal" evidence="5">
    <location>
        <begin position="456"/>
        <end position="531"/>
    </location>
</feature>
<comment type="caution">
    <text evidence="6">The sequence shown here is derived from an EMBL/GenBank/DDBJ whole genome shotgun (WGS) entry which is preliminary data.</text>
</comment>
<gene>
    <name evidence="6" type="ORF">G1H19_18610</name>
</gene>
<dbReference type="InterPro" id="IPR025110">
    <property type="entry name" value="AMP-bd_C"/>
</dbReference>
<evidence type="ECO:0000256" key="1">
    <source>
        <dbReference type="ARBA" id="ARBA00006432"/>
    </source>
</evidence>
<dbReference type="PANTHER" id="PTHR24096:SF149">
    <property type="entry name" value="AMP-BINDING DOMAIN-CONTAINING PROTEIN-RELATED"/>
    <property type="match status" value="1"/>
</dbReference>
<evidence type="ECO:0000313" key="7">
    <source>
        <dbReference type="Proteomes" id="UP000470470"/>
    </source>
</evidence>
<dbReference type="FunFam" id="3.30.300.30:FF:000007">
    <property type="entry name" value="4-coumarate--CoA ligase 2"/>
    <property type="match status" value="1"/>
</dbReference>